<gene>
    <name evidence="1" type="ORF">NM208_g9316</name>
</gene>
<dbReference type="EMBL" id="JANRMS010001167">
    <property type="protein sequence ID" value="KAJ3530476.1"/>
    <property type="molecule type" value="Genomic_DNA"/>
</dbReference>
<evidence type="ECO:0000313" key="2">
    <source>
        <dbReference type="Proteomes" id="UP001148629"/>
    </source>
</evidence>
<dbReference type="Proteomes" id="UP001148629">
    <property type="component" value="Unassembled WGS sequence"/>
</dbReference>
<name>A0ACC1S262_9HYPO</name>
<reference evidence="1" key="1">
    <citation type="submission" date="2022-08" db="EMBL/GenBank/DDBJ databases">
        <title>Genome Sequence of Fusarium decemcellulare.</title>
        <authorList>
            <person name="Buettner E."/>
        </authorList>
    </citation>
    <scope>NUCLEOTIDE SEQUENCE</scope>
    <source>
        <strain evidence="1">Babe19</strain>
    </source>
</reference>
<sequence length="145" mass="15986">MKFSVAAAVAAIPAAITAPAQADSSSALENRQTATTSIKITLHAHGMQYPHEELVPVDGHWHGLSENLNEWWWHEMDVDVGVPENPPEIQTIKCANRFWENDQPNASTGTPVNMNVSFDEIHIHGLCCYYEGETGRSGRGTCDQE</sequence>
<keyword evidence="2" id="KW-1185">Reference proteome</keyword>
<accession>A0ACC1S262</accession>
<organism evidence="1 2">
    <name type="scientific">Fusarium decemcellulare</name>
    <dbReference type="NCBI Taxonomy" id="57161"/>
    <lineage>
        <taxon>Eukaryota</taxon>
        <taxon>Fungi</taxon>
        <taxon>Dikarya</taxon>
        <taxon>Ascomycota</taxon>
        <taxon>Pezizomycotina</taxon>
        <taxon>Sordariomycetes</taxon>
        <taxon>Hypocreomycetidae</taxon>
        <taxon>Hypocreales</taxon>
        <taxon>Nectriaceae</taxon>
        <taxon>Fusarium</taxon>
        <taxon>Fusarium decemcellulare species complex</taxon>
    </lineage>
</organism>
<comment type="caution">
    <text evidence="1">The sequence shown here is derived from an EMBL/GenBank/DDBJ whole genome shotgun (WGS) entry which is preliminary data.</text>
</comment>
<proteinExistence type="predicted"/>
<protein>
    <submittedName>
        <fullName evidence="1">Uncharacterized protein</fullName>
    </submittedName>
</protein>
<evidence type="ECO:0000313" key="1">
    <source>
        <dbReference type="EMBL" id="KAJ3530476.1"/>
    </source>
</evidence>